<evidence type="ECO:0000313" key="2">
    <source>
        <dbReference type="Proteomes" id="UP000018951"/>
    </source>
</evidence>
<keyword evidence="2" id="KW-1185">Reference proteome</keyword>
<proteinExistence type="predicted"/>
<evidence type="ECO:0000313" key="1">
    <source>
        <dbReference type="EMBL" id="ETO91390.1"/>
    </source>
</evidence>
<sequence length="243" mass="28363">MNHLKLHVTILILMLFLPLILVNTQVLNAQINIICDEELLEVIKNNTRTMNIQHDLNISTFSPHTKNFEEYDIIISKHPELEKLLHNHFTATVYIKYQLALIISKNSRIINKIPSNAYYAIHTQQELKKLLHALQDHSMILIPSTDSYYTATTIYRLLSKIYVTNVLEIHNLSNLDSLLENTEAPLIIDARQVPYLLNNIENFHIIYIYSSVYQNLIAHKIFIQDHIDPNNVYQQIVQKIINN</sequence>
<accession>W2UZV3</accession>
<dbReference type="AlphaFoldDB" id="W2UZV3"/>
<dbReference type="Proteomes" id="UP000018951">
    <property type="component" value="Unassembled WGS sequence"/>
</dbReference>
<name>W2UZV3_9RICK</name>
<dbReference type="EMBL" id="AXCJ01000005">
    <property type="protein sequence ID" value="ETO91390.1"/>
    <property type="molecule type" value="Genomic_DNA"/>
</dbReference>
<protein>
    <submittedName>
        <fullName evidence="1">Uncharacterized protein</fullName>
    </submittedName>
</protein>
<organism evidence="1 2">
    <name type="scientific">Candidatus Xenolissoclinum pacificiensis L6</name>
    <dbReference type="NCBI Taxonomy" id="1401685"/>
    <lineage>
        <taxon>Bacteria</taxon>
        <taxon>Pseudomonadati</taxon>
        <taxon>Pseudomonadota</taxon>
        <taxon>Alphaproteobacteria</taxon>
        <taxon>Rickettsiales</taxon>
        <taxon>Anaplasmataceae</taxon>
        <taxon>Candidatus Xenolissoclinum</taxon>
    </lineage>
</organism>
<comment type="caution">
    <text evidence="1">The sequence shown here is derived from an EMBL/GenBank/DDBJ whole genome shotgun (WGS) entry which is preliminary data.</text>
</comment>
<reference evidence="1 2" key="1">
    <citation type="journal article" date="2013" name="PLoS ONE">
        <title>Bacterial endosymbiosis in a chordate host: long-term co-evolution and conservation of secondary metabolism.</title>
        <authorList>
            <person name="Kwan J.C."/>
            <person name="Schmidt E.W."/>
        </authorList>
    </citation>
    <scope>NUCLEOTIDE SEQUENCE [LARGE SCALE GENOMIC DNA]</scope>
    <source>
        <strain evidence="2">L6</strain>
    </source>
</reference>
<gene>
    <name evidence="1" type="ORF">P857_305</name>
</gene>